<proteinExistence type="predicted"/>
<dbReference type="PANTHER" id="PTHR34415:SF1">
    <property type="entry name" value="INTEGRASE CATALYTIC DOMAIN-CONTAINING PROTEIN"/>
    <property type="match status" value="1"/>
</dbReference>
<dbReference type="AlphaFoldDB" id="A0A1X7U5Z3"/>
<dbReference type="InParanoid" id="A0A1X7U5Z3"/>
<sequence length="137" mass="15593">MVLMGLIMAQTFFGEGTSINKKTTTRERQKSFTLYSHGGMKVCKDTFILIHGIGEKRLNNVRMSFLENGLTSRKHGNTGKTPRHSLSADNKKEIVKFIKIYAEVHALMLPVRIPSVKEYAKTHLLLSIMTMMEVHKE</sequence>
<organism evidence="1">
    <name type="scientific">Amphimedon queenslandica</name>
    <name type="common">Sponge</name>
    <dbReference type="NCBI Taxonomy" id="400682"/>
    <lineage>
        <taxon>Eukaryota</taxon>
        <taxon>Metazoa</taxon>
        <taxon>Porifera</taxon>
        <taxon>Demospongiae</taxon>
        <taxon>Heteroscleromorpha</taxon>
        <taxon>Haplosclerida</taxon>
        <taxon>Niphatidae</taxon>
        <taxon>Amphimedon</taxon>
    </lineage>
</organism>
<dbReference type="OMA" id="PSSHPWK"/>
<protein>
    <submittedName>
        <fullName evidence="1">Uncharacterized protein</fullName>
    </submittedName>
</protein>
<accession>A0A1X7U5Z3</accession>
<dbReference type="PANTHER" id="PTHR34415">
    <property type="entry name" value="INTEGRASE CATALYTIC DOMAIN-CONTAINING PROTEIN"/>
    <property type="match status" value="1"/>
</dbReference>
<dbReference type="EnsemblMetazoa" id="Aqu2.1.23170_001">
    <property type="protein sequence ID" value="Aqu2.1.23170_001"/>
    <property type="gene ID" value="Aqu2.1.23170"/>
</dbReference>
<name>A0A1X7U5Z3_AMPQE</name>
<evidence type="ECO:0000313" key="1">
    <source>
        <dbReference type="EnsemblMetazoa" id="Aqu2.1.23170_001"/>
    </source>
</evidence>
<reference evidence="1" key="1">
    <citation type="submission" date="2017-05" db="UniProtKB">
        <authorList>
            <consortium name="EnsemblMetazoa"/>
        </authorList>
    </citation>
    <scope>IDENTIFICATION</scope>
</reference>